<comment type="caution">
    <text evidence="2">The sequence shown here is derived from an EMBL/GenBank/DDBJ whole genome shotgun (WGS) entry which is preliminary data.</text>
</comment>
<dbReference type="Gene3D" id="1.10.530.10">
    <property type="match status" value="1"/>
</dbReference>
<dbReference type="RefSeq" id="WP_128235333.1">
    <property type="nucleotide sequence ID" value="NZ_SAUX01000001.1"/>
</dbReference>
<dbReference type="EMBL" id="SAUX01000001">
    <property type="protein sequence ID" value="RWR32524.1"/>
    <property type="molecule type" value="Genomic_DNA"/>
</dbReference>
<organism evidence="2 3">
    <name type="scientific">Paenirhodobacter populi</name>
    <dbReference type="NCBI Taxonomy" id="2306993"/>
    <lineage>
        <taxon>Bacteria</taxon>
        <taxon>Pseudomonadati</taxon>
        <taxon>Pseudomonadota</taxon>
        <taxon>Alphaproteobacteria</taxon>
        <taxon>Rhodobacterales</taxon>
        <taxon>Rhodobacter group</taxon>
        <taxon>Paenirhodobacter</taxon>
    </lineage>
</organism>
<feature type="region of interest" description="Disordered" evidence="1">
    <location>
        <begin position="820"/>
        <end position="885"/>
    </location>
</feature>
<feature type="compositionally biased region" description="Basic and acidic residues" evidence="1">
    <location>
        <begin position="858"/>
        <end position="870"/>
    </location>
</feature>
<protein>
    <submittedName>
        <fullName evidence="2">Uncharacterized protein</fullName>
    </submittedName>
</protein>
<dbReference type="Proteomes" id="UP000285295">
    <property type="component" value="Unassembled WGS sequence"/>
</dbReference>
<dbReference type="OrthoDB" id="9805070at2"/>
<name>A0A443KIG3_9RHOB</name>
<dbReference type="AlphaFoldDB" id="A0A443KIG3"/>
<reference evidence="2 3" key="1">
    <citation type="submission" date="2019-01" db="EMBL/GenBank/DDBJ databases">
        <title>Sinorhodobacter populi sp. nov. isolated from the symptomatic bark tissue of Populus euramericana canker.</title>
        <authorList>
            <person name="Xu G."/>
        </authorList>
    </citation>
    <scope>NUCLEOTIDE SEQUENCE [LARGE SCALE GENOMIC DNA]</scope>
    <source>
        <strain evidence="2 3">D19-10-3-21</strain>
    </source>
</reference>
<evidence type="ECO:0000256" key="1">
    <source>
        <dbReference type="SAM" id="MobiDB-lite"/>
    </source>
</evidence>
<evidence type="ECO:0000313" key="3">
    <source>
        <dbReference type="Proteomes" id="UP000285295"/>
    </source>
</evidence>
<gene>
    <name evidence="2" type="ORF">D2T31_00635</name>
</gene>
<sequence length="933" mass="101633">MNWWLKDNRRAQVAPLATMEPSGYWDRVGAGYTMGRIEDDSWNHAEVLSRNYEDELSRQLPRLGPEAQESPFGRPRDQASAMRRRARLFERAKSFVAQNPETRGAIPTSEEEFQAKVLELRKKEVADQMAILSAAPDNAFFAETLGRLAAGATDPVALSSIPVSMAFGPQAGLAVTVGTGAAVNAGTELLLAPRRIDVAEELDLPEPNIVLDVTMAGVTGGVLDGAGKVVGDLLSGSARYAAYQRERGLGTDTSAPGDMSAGQYEADVAQAERALEAGTPLPPIGQDSPPNWAAIRGGIFAGESGGDFNALYGFSNRAGGPFANVRLTDMTIDQAIEFSAPSGPYARWVKGRIGRTSTPMGAYQIIGSTLRDAKRKMGLTGDELFDEAMQERLGKWIYAQQGTGAWEGYRGPRADFSPDTSAPYGGGDFTGYVPTSRGYAGRGSRWDETPEARYYDFLAREASDLLRPRPYVRDPVQIPSRYLEGDAADGFVAPRASTALPMQPVEVPRLNVMDALRNADREAAARAIDPEAFKMLNASRGRVDTYRRWLTEMADQQGAEVDSILSGLQSRRTEVIDQIETSRQGGRRKMRAQLREIDAAIEEAQSLPRRFDTRDMKQVRQDLVSEDIRQRDLATRISKAYRTADDGAPQRLSQLYFSRAWDDDGPIGRDLLTRYAEIEDAGELKSLMSALEEAAPAWATLRAEIEAGQVRPEFDITPHVLDALNVIGMARRHASRMGGTISDAIEAILDQGDLFSGLNPLSVALLRKFWRDGRAAPAKEISGFLTRYADEARTAGRTGDMLGASPADVLRKLDSKAFKDLPDDIPPIEAPVPMPVRDADLPEKAYDNGADSPEAEAADARARDDLDPRPPEAAARGGDADARDVASMRAEFTGENDIELPDGRHVSDVLRDLDDDADLQSAVTTCLLEVPHA</sequence>
<reference evidence="2 3" key="2">
    <citation type="submission" date="2019-01" db="EMBL/GenBank/DDBJ databases">
        <authorList>
            <person name="Li Y."/>
        </authorList>
    </citation>
    <scope>NUCLEOTIDE SEQUENCE [LARGE SCALE GENOMIC DNA]</scope>
    <source>
        <strain evidence="2 3">D19-10-3-21</strain>
    </source>
</reference>
<feature type="compositionally biased region" description="Pro residues" evidence="1">
    <location>
        <begin position="824"/>
        <end position="834"/>
    </location>
</feature>
<evidence type="ECO:0000313" key="2">
    <source>
        <dbReference type="EMBL" id="RWR32524.1"/>
    </source>
</evidence>
<feature type="compositionally biased region" description="Basic and acidic residues" evidence="1">
    <location>
        <begin position="837"/>
        <end position="846"/>
    </location>
</feature>
<accession>A0A443KIG3</accession>
<proteinExistence type="predicted"/>